<keyword evidence="1" id="KW-1133">Transmembrane helix</keyword>
<dbReference type="RefSeq" id="WP_258421880.1">
    <property type="nucleotide sequence ID" value="NZ_JANSUY010000001.1"/>
</dbReference>
<feature type="transmembrane region" description="Helical" evidence="1">
    <location>
        <begin position="211"/>
        <end position="233"/>
    </location>
</feature>
<organism evidence="2 3">
    <name type="scientific">Aquiflexum gelatinilyticum</name>
    <dbReference type="NCBI Taxonomy" id="2961943"/>
    <lineage>
        <taxon>Bacteria</taxon>
        <taxon>Pseudomonadati</taxon>
        <taxon>Bacteroidota</taxon>
        <taxon>Cytophagia</taxon>
        <taxon>Cytophagales</taxon>
        <taxon>Cyclobacteriaceae</taxon>
        <taxon>Aquiflexum</taxon>
    </lineage>
</organism>
<keyword evidence="3" id="KW-1185">Reference proteome</keyword>
<accession>A0A9X2T0N2</accession>
<feature type="transmembrane region" description="Helical" evidence="1">
    <location>
        <begin position="115"/>
        <end position="133"/>
    </location>
</feature>
<evidence type="ECO:0008006" key="4">
    <source>
        <dbReference type="Google" id="ProtNLM"/>
    </source>
</evidence>
<feature type="transmembrane region" description="Helical" evidence="1">
    <location>
        <begin position="245"/>
        <end position="263"/>
    </location>
</feature>
<keyword evidence="1" id="KW-0812">Transmembrane</keyword>
<feature type="transmembrane region" description="Helical" evidence="1">
    <location>
        <begin position="12"/>
        <end position="36"/>
    </location>
</feature>
<evidence type="ECO:0000256" key="1">
    <source>
        <dbReference type="SAM" id="Phobius"/>
    </source>
</evidence>
<dbReference type="Proteomes" id="UP001142175">
    <property type="component" value="Unassembled WGS sequence"/>
</dbReference>
<dbReference type="AlphaFoldDB" id="A0A9X2T0N2"/>
<feature type="transmembrane region" description="Helical" evidence="1">
    <location>
        <begin position="382"/>
        <end position="403"/>
    </location>
</feature>
<evidence type="ECO:0000313" key="2">
    <source>
        <dbReference type="EMBL" id="MCR9014000.1"/>
    </source>
</evidence>
<reference evidence="2" key="1">
    <citation type="submission" date="2022-08" db="EMBL/GenBank/DDBJ databases">
        <authorList>
            <person name="Zhang D."/>
        </authorList>
    </citation>
    <scope>NUCLEOTIDE SEQUENCE</scope>
    <source>
        <strain evidence="2">XJ19-11</strain>
    </source>
</reference>
<comment type="caution">
    <text evidence="2">The sequence shown here is derived from an EMBL/GenBank/DDBJ whole genome shotgun (WGS) entry which is preliminary data.</text>
</comment>
<feature type="transmembrane region" description="Helical" evidence="1">
    <location>
        <begin position="85"/>
        <end position="108"/>
    </location>
</feature>
<proteinExistence type="predicted"/>
<dbReference type="InterPro" id="IPR011990">
    <property type="entry name" value="TPR-like_helical_dom_sf"/>
</dbReference>
<feature type="transmembrane region" description="Helical" evidence="1">
    <location>
        <begin position="275"/>
        <end position="293"/>
    </location>
</feature>
<dbReference type="SUPFAM" id="SSF48452">
    <property type="entry name" value="TPR-like"/>
    <property type="match status" value="1"/>
</dbReference>
<keyword evidence="1" id="KW-0472">Membrane</keyword>
<feature type="transmembrane region" description="Helical" evidence="1">
    <location>
        <begin position="145"/>
        <end position="165"/>
    </location>
</feature>
<name>A0A9X2T0N2_9BACT</name>
<evidence type="ECO:0000313" key="3">
    <source>
        <dbReference type="Proteomes" id="UP001142175"/>
    </source>
</evidence>
<feature type="transmembrane region" description="Helical" evidence="1">
    <location>
        <begin position="174"/>
        <end position="191"/>
    </location>
</feature>
<feature type="transmembrane region" description="Helical" evidence="1">
    <location>
        <begin position="342"/>
        <end position="361"/>
    </location>
</feature>
<dbReference type="EMBL" id="JANSUY010000001">
    <property type="protein sequence ID" value="MCR9014000.1"/>
    <property type="molecule type" value="Genomic_DNA"/>
</dbReference>
<feature type="transmembrane region" description="Helical" evidence="1">
    <location>
        <begin position="313"/>
        <end position="330"/>
    </location>
</feature>
<gene>
    <name evidence="2" type="ORF">NU887_03070</name>
</gene>
<dbReference type="Gene3D" id="1.25.40.10">
    <property type="entry name" value="Tetratricopeptide repeat domain"/>
    <property type="match status" value="1"/>
</dbReference>
<sequence>MPAKSDLRISTFILKGLPISLAVAGGLFLLYSSFIWDRAIMPVLPGIFSETISVPVKLVQVGGELVRIEMDNFLLFQNFESLPALSYPSLSILFGGLVWILVALGLALISTLKKLYFTAASALVIFLLAFSGINGLNIGGISSNYALIGLMVGILTPLIGISFFAPSWGILKRFLLILFSGSVTLFLLTEISEIPSPWLWLGENSVFPASMVSVIFLLHIGHAFISGSSILLIQLNKGTGIKITWHILFIFLIYFSLVFFSFLDLTGEVQLPFPILPPAVLMLLGGLLGYYVLSYKIDQTDQFYNHPDIGKSFFWTGFALSTMTWAWVIFKENQSMIEFFNHVFIYGQVAFSLLFFLYLMANFSEILNSGKDIEKIIFKPQFFAYFHMRIGAIMAVVVLTIYADGIIGVQLASGSSNINAEYYYQTDRPLQAAILYESSWTQYRKNDKAKNTAAHLRFSLNQTNLGMENLYQAFDNSPSIINTLLLSSKLHQQEKIFDAVFYLERALNFFPDNPYLVNNLSLLYSKLNKPAEAISMMDAVADKNTVLQSNLLALKVKHHAGQEEVEPIPEDQIFRINYLVFENKKGNFAPFELSTENLSENYSLKTAILRNQWTNKVTTPLSSDLSIIDSLVVKSQISAEEMNFRETRILRTLQDNYINETLKYLNGTAMALPNAAGYYHSLSAKILFGELDFEKSAIDIMVAQERGFQNFQPIHLAILYFGGKPAEAQLISQKYTVPFPDWMVWDENGNLAENPKTDYFDKSAKLHRAMPVDFLNHLEEIQDPKFKSEYAFKVFLHKMHWLNASDFEKVKNILLQNLGEVWTTEDLDSWYSFVTKEEATKPTEKINALIKPELDLGRNAYWVPLVLKKVNAEPDDLKKYEILQDAIQFSKDPMIWIQYVKQSRKLGLDSYASNALMEMQGWLTISEIEKLQFENL</sequence>
<protein>
    <recommendedName>
        <fullName evidence="4">Tetratricopeptide repeat protein</fullName>
    </recommendedName>
</protein>